<keyword evidence="6 8" id="KW-1133">Transmembrane helix</keyword>
<reference evidence="10" key="1">
    <citation type="journal article" date="2019" name="Plant J.">
        <title>Chlorella vulgaris genome assembly and annotation reveals the molecular basis for metabolic acclimation to high light conditions.</title>
        <authorList>
            <person name="Cecchin M."/>
            <person name="Marcolungo L."/>
            <person name="Rossato M."/>
            <person name="Girolomoni L."/>
            <person name="Cosentino E."/>
            <person name="Cuine S."/>
            <person name="Li-Beisson Y."/>
            <person name="Delledonne M."/>
            <person name="Ballottari M."/>
        </authorList>
    </citation>
    <scope>NUCLEOTIDE SEQUENCE</scope>
    <source>
        <strain evidence="10">211/11P</strain>
    </source>
</reference>
<feature type="domain" description="Wax synthase" evidence="9">
    <location>
        <begin position="195"/>
        <end position="286"/>
    </location>
</feature>
<dbReference type="Pfam" id="PF13813">
    <property type="entry name" value="MBOAT_2"/>
    <property type="match status" value="1"/>
</dbReference>
<feature type="transmembrane region" description="Helical" evidence="8">
    <location>
        <begin position="279"/>
        <end position="299"/>
    </location>
</feature>
<comment type="pathway">
    <text evidence="2">Secondary metabolite biosynthesis.</text>
</comment>
<dbReference type="GO" id="GO:0008374">
    <property type="term" value="F:O-acyltransferase activity"/>
    <property type="evidence" value="ECO:0007669"/>
    <property type="project" value="InterPro"/>
</dbReference>
<dbReference type="OrthoDB" id="1077582at2759"/>
<evidence type="ECO:0000256" key="2">
    <source>
        <dbReference type="ARBA" id="ARBA00005179"/>
    </source>
</evidence>
<gene>
    <name evidence="10" type="ORF">D9Q98_001107</name>
</gene>
<dbReference type="PANTHER" id="PTHR31595">
    <property type="entry name" value="LONG-CHAIN-ALCOHOL O-FATTY-ACYLTRANSFERASE 3-RELATED"/>
    <property type="match status" value="1"/>
</dbReference>
<feature type="transmembrane region" description="Helical" evidence="8">
    <location>
        <begin position="34"/>
        <end position="54"/>
    </location>
</feature>
<dbReference type="GO" id="GO:0016020">
    <property type="term" value="C:membrane"/>
    <property type="evidence" value="ECO:0007669"/>
    <property type="project" value="UniProtKB-SubCell"/>
</dbReference>
<dbReference type="AlphaFoldDB" id="A0A9D4TZK9"/>
<dbReference type="InterPro" id="IPR044851">
    <property type="entry name" value="Wax_synthase"/>
</dbReference>
<sequence>MDQERFVLRWVMWQISMFAGGLWALNWRQRLTPGVARLLAALPLLALNAAIPAALFPNDLMTNISAFLSCTVTNFKLLSWAMDRGSLVTPPLTALQFLAVYAWPITPAENAEAEQGKHTRGRGRLGEARTVHTYFRHAVKKAAGVAVVAHILARFSLPHVPRVILQGLSQYLALSLSMDLLAACVGAGTGLAVAPHFDNPYLSTSLADFWNCRWNLTVSNVLRSCVYDPVMDGRLVRRPGHAAAFSRKRRVVGLLLVFAVSGLVHEAMFWSFAGRFSPHLKWLTFFVLFGVLLVAEGTLKKAFKRSKLRVPTVVARILTVAIVNAMLATFWWPPVDQLGIPQAATQNFVDAWTSVQSAAAAAMRSWHA</sequence>
<evidence type="ECO:0000313" key="10">
    <source>
        <dbReference type="EMBL" id="KAI3438687.1"/>
    </source>
</evidence>
<feature type="transmembrane region" description="Helical" evidence="8">
    <location>
        <begin position="311"/>
        <end position="332"/>
    </location>
</feature>
<evidence type="ECO:0000256" key="6">
    <source>
        <dbReference type="ARBA" id="ARBA00022989"/>
    </source>
</evidence>
<dbReference type="Proteomes" id="UP001055712">
    <property type="component" value="Unassembled WGS sequence"/>
</dbReference>
<comment type="caution">
    <text evidence="10">The sequence shown here is derived from an EMBL/GenBank/DDBJ whole genome shotgun (WGS) entry which is preliminary data.</text>
</comment>
<evidence type="ECO:0000256" key="3">
    <source>
        <dbReference type="ARBA" id="ARBA00007282"/>
    </source>
</evidence>
<feature type="transmembrane region" description="Helical" evidence="8">
    <location>
        <begin position="251"/>
        <end position="273"/>
    </location>
</feature>
<keyword evidence="7 8" id="KW-0472">Membrane</keyword>
<evidence type="ECO:0000256" key="1">
    <source>
        <dbReference type="ARBA" id="ARBA00004141"/>
    </source>
</evidence>
<feature type="transmembrane region" description="Helical" evidence="8">
    <location>
        <begin position="6"/>
        <end position="27"/>
    </location>
</feature>
<evidence type="ECO:0000256" key="4">
    <source>
        <dbReference type="ARBA" id="ARBA00022679"/>
    </source>
</evidence>
<evidence type="ECO:0000259" key="9">
    <source>
        <dbReference type="Pfam" id="PF13813"/>
    </source>
</evidence>
<keyword evidence="4" id="KW-0808">Transferase</keyword>
<evidence type="ECO:0000256" key="8">
    <source>
        <dbReference type="SAM" id="Phobius"/>
    </source>
</evidence>
<evidence type="ECO:0000313" key="11">
    <source>
        <dbReference type="Proteomes" id="UP001055712"/>
    </source>
</evidence>
<feature type="transmembrane region" description="Helical" evidence="8">
    <location>
        <begin position="60"/>
        <end position="78"/>
    </location>
</feature>
<proteinExistence type="inferred from homology"/>
<evidence type="ECO:0000256" key="5">
    <source>
        <dbReference type="ARBA" id="ARBA00022692"/>
    </source>
</evidence>
<dbReference type="InterPro" id="IPR032805">
    <property type="entry name" value="Wax_synthase_dom"/>
</dbReference>
<organism evidence="10 11">
    <name type="scientific">Chlorella vulgaris</name>
    <name type="common">Green alga</name>
    <dbReference type="NCBI Taxonomy" id="3077"/>
    <lineage>
        <taxon>Eukaryota</taxon>
        <taxon>Viridiplantae</taxon>
        <taxon>Chlorophyta</taxon>
        <taxon>core chlorophytes</taxon>
        <taxon>Trebouxiophyceae</taxon>
        <taxon>Chlorellales</taxon>
        <taxon>Chlorellaceae</taxon>
        <taxon>Chlorella clade</taxon>
        <taxon>Chlorella</taxon>
    </lineage>
</organism>
<accession>A0A9D4TZK9</accession>
<dbReference type="GO" id="GO:0006629">
    <property type="term" value="P:lipid metabolic process"/>
    <property type="evidence" value="ECO:0007669"/>
    <property type="project" value="InterPro"/>
</dbReference>
<keyword evidence="11" id="KW-1185">Reference proteome</keyword>
<dbReference type="EMBL" id="SIDB01000001">
    <property type="protein sequence ID" value="KAI3438687.1"/>
    <property type="molecule type" value="Genomic_DNA"/>
</dbReference>
<keyword evidence="5 8" id="KW-0812">Transmembrane</keyword>
<name>A0A9D4TZK9_CHLVU</name>
<dbReference type="PANTHER" id="PTHR31595:SF57">
    <property type="entry name" value="OS04G0481900 PROTEIN"/>
    <property type="match status" value="1"/>
</dbReference>
<evidence type="ECO:0000256" key="7">
    <source>
        <dbReference type="ARBA" id="ARBA00023136"/>
    </source>
</evidence>
<comment type="subcellular location">
    <subcellularLocation>
        <location evidence="1">Membrane</location>
        <topology evidence="1">Multi-pass membrane protein</topology>
    </subcellularLocation>
</comment>
<protein>
    <recommendedName>
        <fullName evidence="9">Wax synthase domain-containing protein</fullName>
    </recommendedName>
</protein>
<comment type="similarity">
    <text evidence="3">Belongs to the wax synthase family.</text>
</comment>
<reference evidence="10" key="2">
    <citation type="submission" date="2020-11" db="EMBL/GenBank/DDBJ databases">
        <authorList>
            <person name="Cecchin M."/>
            <person name="Marcolungo L."/>
            <person name="Rossato M."/>
            <person name="Girolomoni L."/>
            <person name="Cosentino E."/>
            <person name="Cuine S."/>
            <person name="Li-Beisson Y."/>
            <person name="Delledonne M."/>
            <person name="Ballottari M."/>
        </authorList>
    </citation>
    <scope>NUCLEOTIDE SEQUENCE</scope>
    <source>
        <strain evidence="10">211/11P</strain>
        <tissue evidence="10">Whole cell</tissue>
    </source>
</reference>